<evidence type="ECO:0000313" key="1">
    <source>
        <dbReference type="EMBL" id="ALN57841.1"/>
    </source>
</evidence>
<gene>
    <name evidence="1" type="ORF">GLE_2492</name>
</gene>
<dbReference type="PIRSF" id="PIRSF021497">
    <property type="entry name" value="Sulphotransferase_Stf0"/>
    <property type="match status" value="1"/>
</dbReference>
<dbReference type="AlphaFoldDB" id="A0A0S2DGV7"/>
<proteinExistence type="predicted"/>
<protein>
    <submittedName>
        <fullName evidence="1">Sulfotransferase</fullName>
    </submittedName>
</protein>
<dbReference type="GO" id="GO:0016740">
    <property type="term" value="F:transferase activity"/>
    <property type="evidence" value="ECO:0007669"/>
    <property type="project" value="UniProtKB-KW"/>
</dbReference>
<evidence type="ECO:0000313" key="2">
    <source>
        <dbReference type="Proteomes" id="UP000061569"/>
    </source>
</evidence>
<reference evidence="1 2" key="1">
    <citation type="submission" date="2015-11" db="EMBL/GenBank/DDBJ databases">
        <title>Genome sequences of Lysobacter enzymogenes strain C3 and Lysobacter antibioticus ATCC 29479.</title>
        <authorList>
            <person name="Kobayashi D.Y."/>
        </authorList>
    </citation>
    <scope>NUCLEOTIDE SEQUENCE [LARGE SCALE GENOMIC DNA]</scope>
    <source>
        <strain evidence="1 2">C3</strain>
    </source>
</reference>
<keyword evidence="1" id="KW-0808">Transferase</keyword>
<dbReference type="OrthoDB" id="5562925at2"/>
<dbReference type="InterPro" id="IPR015124">
    <property type="entry name" value="Stf0"/>
</dbReference>
<dbReference type="KEGG" id="lez:GLE_2492"/>
<dbReference type="Proteomes" id="UP000061569">
    <property type="component" value="Chromosome"/>
</dbReference>
<dbReference type="InterPro" id="IPR024628">
    <property type="entry name" value="Sulfotransferase_Stf0_dom"/>
</dbReference>
<dbReference type="RefSeq" id="WP_057947579.1">
    <property type="nucleotide sequence ID" value="NZ_CP067396.1"/>
</dbReference>
<dbReference type="EMBL" id="CP013140">
    <property type="protein sequence ID" value="ALN57841.1"/>
    <property type="molecule type" value="Genomic_DNA"/>
</dbReference>
<dbReference type="STRING" id="69.GLE_2492"/>
<accession>A0A0S2DGV7</accession>
<dbReference type="PATRIC" id="fig|69.6.peg.2455"/>
<name>A0A0S2DGV7_LYSEN</name>
<dbReference type="SUPFAM" id="SSF52540">
    <property type="entry name" value="P-loop containing nucleoside triphosphate hydrolases"/>
    <property type="match status" value="1"/>
</dbReference>
<dbReference type="Gene3D" id="3.40.50.300">
    <property type="entry name" value="P-loop containing nucleotide triphosphate hydrolases"/>
    <property type="match status" value="1"/>
</dbReference>
<sequence length="260" mass="29904">MRNQRSYIICTTMRSGSTMLASGLRETGVAGRPDEYFAPPVRLPQAQVFDMDPARYRELLQEQRLANPAERVLREIVDAGTSDNGVFGVKIHFQRPFSDFHNAVEVLQEYFGDKTASPHELFSRAFPRLSYIWLRRSDRVAQAVSLFKAIKSSEFVRVAGSTDAVIPVGAEEFDFARIRRLADWLQSGDDGWRAFFKRHRIEPMVVDYEDLAAHYEPTLRSVLDYLGLSEQCPSIQGTRHRRQADEISEQWAARYREMHA</sequence>
<organism evidence="1 2">
    <name type="scientific">Lysobacter enzymogenes</name>
    <dbReference type="NCBI Taxonomy" id="69"/>
    <lineage>
        <taxon>Bacteria</taxon>
        <taxon>Pseudomonadati</taxon>
        <taxon>Pseudomonadota</taxon>
        <taxon>Gammaproteobacteria</taxon>
        <taxon>Lysobacterales</taxon>
        <taxon>Lysobacteraceae</taxon>
        <taxon>Lysobacter</taxon>
    </lineage>
</organism>
<dbReference type="InterPro" id="IPR027417">
    <property type="entry name" value="P-loop_NTPase"/>
</dbReference>
<dbReference type="Pfam" id="PF09037">
    <property type="entry name" value="Sulphotransf"/>
    <property type="match status" value="1"/>
</dbReference>